<feature type="region of interest" description="Disordered" evidence="1">
    <location>
        <begin position="1"/>
        <end position="24"/>
    </location>
</feature>
<dbReference type="EMBL" id="KI693602">
    <property type="protein sequence ID" value="ETM43369.1"/>
    <property type="molecule type" value="Genomic_DNA"/>
</dbReference>
<name>W2N6M7_PHYNI</name>
<evidence type="ECO:0000313" key="5">
    <source>
        <dbReference type="EMBL" id="ETM43369.1"/>
    </source>
</evidence>
<reference evidence="2" key="2">
    <citation type="submission" date="2013-11" db="EMBL/GenBank/DDBJ databases">
        <title>The Genome Sequence of Phytophthora parasitica CJ02B3.</title>
        <authorList>
            <consortium name="The Broad Institute Genomics Platform"/>
            <person name="Russ C."/>
            <person name="Tyler B."/>
            <person name="Panabieres F."/>
            <person name="Shan W."/>
            <person name="Tripathy S."/>
            <person name="Grunwald N."/>
            <person name="Machado M."/>
            <person name="Johnson C.S."/>
            <person name="Arredondo F."/>
            <person name="Hong C."/>
            <person name="Coffey M."/>
            <person name="Young S.K."/>
            <person name="Zeng Q."/>
            <person name="Gargeya S."/>
            <person name="Fitzgerald M."/>
            <person name="Abouelleil A."/>
            <person name="Alvarado L."/>
            <person name="Chapman S.B."/>
            <person name="Gainer-Dewar J."/>
            <person name="Goldberg J."/>
            <person name="Griggs A."/>
            <person name="Gujja S."/>
            <person name="Hansen M."/>
            <person name="Howarth C."/>
            <person name="Imamovic A."/>
            <person name="Ireland A."/>
            <person name="Larimer J."/>
            <person name="McCowan C."/>
            <person name="Murphy C."/>
            <person name="Pearson M."/>
            <person name="Poon T.W."/>
            <person name="Priest M."/>
            <person name="Roberts A."/>
            <person name="Saif S."/>
            <person name="Shea T."/>
            <person name="Sykes S."/>
            <person name="Wortman J."/>
            <person name="Nusbaum C."/>
            <person name="Birren B."/>
        </authorList>
    </citation>
    <scope>NUCLEOTIDE SEQUENCE [LARGE SCALE GENOMIC DNA]</scope>
    <source>
        <strain evidence="2">CJ02B3</strain>
    </source>
</reference>
<reference evidence="3" key="3">
    <citation type="submission" date="2013-11" db="EMBL/GenBank/DDBJ databases">
        <title>The Genome Sequence of Phytophthora parasitica CJ05E6.</title>
        <authorList>
            <consortium name="The Broad Institute Genomics Platform"/>
            <person name="Russ C."/>
            <person name="Tyler B."/>
            <person name="Panabieres F."/>
            <person name="Shan W."/>
            <person name="Tripathy S."/>
            <person name="Grunwald N."/>
            <person name="Machado M."/>
            <person name="Johnson C.S."/>
            <person name="Arredondo F."/>
            <person name="Hong C."/>
            <person name="Coffey M."/>
            <person name="Young S.K."/>
            <person name="Zeng Q."/>
            <person name="Gargeya S."/>
            <person name="Fitzgerald M."/>
            <person name="Abouelleil A."/>
            <person name="Alvarado L."/>
            <person name="Chapman S.B."/>
            <person name="Gainer-Dewar J."/>
            <person name="Goldberg J."/>
            <person name="Griggs A."/>
            <person name="Gujja S."/>
            <person name="Hansen M."/>
            <person name="Howarth C."/>
            <person name="Imamovic A."/>
            <person name="Ireland A."/>
            <person name="Larimer J."/>
            <person name="McCowan C."/>
            <person name="Murphy C."/>
            <person name="Pearson M."/>
            <person name="Poon T.W."/>
            <person name="Priest M."/>
            <person name="Roberts A."/>
            <person name="Saif S."/>
            <person name="Shea T."/>
            <person name="Sykes S."/>
            <person name="Wortman J."/>
            <person name="Nusbaum C."/>
            <person name="Birren B."/>
        </authorList>
    </citation>
    <scope>NUCLEOTIDE SEQUENCE [LARGE SCALE GENOMIC DNA]</scope>
    <source>
        <strain evidence="3">CJ05E6</strain>
    </source>
</reference>
<dbReference type="AlphaFoldDB" id="W2N6M7"/>
<evidence type="ECO:0000313" key="4">
    <source>
        <dbReference type="EMBL" id="ETL90079.1"/>
    </source>
</evidence>
<evidence type="ECO:0000313" key="3">
    <source>
        <dbReference type="EMBL" id="ETL36905.1"/>
    </source>
</evidence>
<gene>
    <name evidence="5" type="ORF">L914_11135</name>
    <name evidence="2" type="ORF">L915_11299</name>
    <name evidence="3" type="ORF">L916_11200</name>
    <name evidence="4" type="ORF">L917_11103</name>
</gene>
<protein>
    <submittedName>
        <fullName evidence="5">Uncharacterized protein</fullName>
    </submittedName>
</protein>
<accession>W2N6M7</accession>
<reference evidence="5" key="4">
    <citation type="submission" date="2013-11" db="EMBL/GenBank/DDBJ databases">
        <title>The Genome Sequence of Phytophthora parasitica IAC_01/95.</title>
        <authorList>
            <consortium name="The Broad Institute Genomics Platform"/>
            <person name="Russ C."/>
            <person name="Tyler B."/>
            <person name="Panabieres F."/>
            <person name="Shan W."/>
            <person name="Tripathy S."/>
            <person name="Grunwald N."/>
            <person name="Machado M."/>
            <person name="Johnson C.S."/>
            <person name="Arredondo F."/>
            <person name="Hong C."/>
            <person name="Coffey M."/>
            <person name="Young S.K."/>
            <person name="Zeng Q."/>
            <person name="Gargeya S."/>
            <person name="Fitzgerald M."/>
            <person name="Abouelleil A."/>
            <person name="Alvarado L."/>
            <person name="Chapman S.B."/>
            <person name="Gainer-Dewar J."/>
            <person name="Goldberg J."/>
            <person name="Griggs A."/>
            <person name="Gujja S."/>
            <person name="Hansen M."/>
            <person name="Howarth C."/>
            <person name="Imamovic A."/>
            <person name="Ireland A."/>
            <person name="Larimer J."/>
            <person name="McCowan C."/>
            <person name="Murphy C."/>
            <person name="Pearson M."/>
            <person name="Poon T.W."/>
            <person name="Priest M."/>
            <person name="Roberts A."/>
            <person name="Saif S."/>
            <person name="Shea T."/>
            <person name="Sykes S."/>
            <person name="Wortman J."/>
            <person name="Nusbaum C."/>
            <person name="Birren B."/>
        </authorList>
    </citation>
    <scope>NUCLEOTIDE SEQUENCE [LARGE SCALE GENOMIC DNA]</scope>
    <source>
        <strain evidence="5">IAC_01/95</strain>
    </source>
</reference>
<reference evidence="4" key="1">
    <citation type="submission" date="2013-11" db="EMBL/GenBank/DDBJ databases">
        <title>The Genome Sequence of Phytophthora parasitica CHvinca01.</title>
        <authorList>
            <consortium name="The Broad Institute Genomics Platform"/>
            <person name="Russ C."/>
            <person name="Tyler B."/>
            <person name="Panabieres F."/>
            <person name="Shan W."/>
            <person name="Tripathy S."/>
            <person name="Grunwald N."/>
            <person name="Machado M."/>
            <person name="Johnson C.S."/>
            <person name="Arredondo F."/>
            <person name="Hong C."/>
            <person name="Coffey M."/>
            <person name="Young S.K."/>
            <person name="Zeng Q."/>
            <person name="Gargeya S."/>
            <person name="Fitzgerald M."/>
            <person name="Abouelleil A."/>
            <person name="Alvarado L."/>
            <person name="Chapman S.B."/>
            <person name="Gainer-Dewar J."/>
            <person name="Goldberg J."/>
            <person name="Griggs A."/>
            <person name="Gujja S."/>
            <person name="Hansen M."/>
            <person name="Howarth C."/>
            <person name="Imamovic A."/>
            <person name="Ireland A."/>
            <person name="Larimer J."/>
            <person name="McCowan C."/>
            <person name="Murphy C."/>
            <person name="Pearson M."/>
            <person name="Poon T.W."/>
            <person name="Priest M."/>
            <person name="Roberts A."/>
            <person name="Saif S."/>
            <person name="Shea T."/>
            <person name="Sykes S."/>
            <person name="Wortman J."/>
            <person name="Nusbaum C."/>
            <person name="Birren B."/>
        </authorList>
    </citation>
    <scope>NUCLEOTIDE SEQUENCE [LARGE SCALE GENOMIC DNA]</scope>
    <source>
        <strain evidence="4">CHvinca01</strain>
    </source>
</reference>
<dbReference type="Proteomes" id="UP000053236">
    <property type="component" value="Unassembled WGS sequence"/>
</dbReference>
<sequence>MTAAKESAPADTAASQKRAQDSADTRSAILYRSLVLYSDGSIPIDFGADIG</sequence>
<organism evidence="5">
    <name type="scientific">Phytophthora nicotianae</name>
    <name type="common">Potato buckeye rot agent</name>
    <name type="synonym">Phytophthora parasitica</name>
    <dbReference type="NCBI Taxonomy" id="4792"/>
    <lineage>
        <taxon>Eukaryota</taxon>
        <taxon>Sar</taxon>
        <taxon>Stramenopiles</taxon>
        <taxon>Oomycota</taxon>
        <taxon>Peronosporomycetes</taxon>
        <taxon>Peronosporales</taxon>
        <taxon>Peronosporaceae</taxon>
        <taxon>Phytophthora</taxon>
    </lineage>
</organism>
<dbReference type="Proteomes" id="UP000054532">
    <property type="component" value="Unassembled WGS sequence"/>
</dbReference>
<evidence type="ECO:0000256" key="1">
    <source>
        <dbReference type="SAM" id="MobiDB-lite"/>
    </source>
</evidence>
<dbReference type="EMBL" id="KI673666">
    <property type="protein sequence ID" value="ETL36905.1"/>
    <property type="molecule type" value="Genomic_DNA"/>
</dbReference>
<evidence type="ECO:0000313" key="2">
    <source>
        <dbReference type="EMBL" id="ETK83494.1"/>
    </source>
</evidence>
<dbReference type="Proteomes" id="UP000054423">
    <property type="component" value="Unassembled WGS sequence"/>
</dbReference>
<dbReference type="EMBL" id="KI686991">
    <property type="protein sequence ID" value="ETK83494.1"/>
    <property type="molecule type" value="Genomic_DNA"/>
</dbReference>
<dbReference type="EMBL" id="KI680388">
    <property type="protein sequence ID" value="ETL90079.1"/>
    <property type="molecule type" value="Genomic_DNA"/>
</dbReference>
<proteinExistence type="predicted"/>
<dbReference type="Proteomes" id="UP000053864">
    <property type="component" value="Unassembled WGS sequence"/>
</dbReference>